<dbReference type="Gene3D" id="3.40.50.720">
    <property type="entry name" value="NAD(P)-binding Rossmann-like Domain"/>
    <property type="match status" value="1"/>
</dbReference>
<evidence type="ECO:0000259" key="1">
    <source>
        <dbReference type="SMART" id="SM00997"/>
    </source>
</evidence>
<comment type="caution">
    <text evidence="2">The sequence shown here is derived from an EMBL/GenBank/DDBJ whole genome shotgun (WGS) entry which is preliminary data.</text>
</comment>
<keyword evidence="3" id="KW-1185">Reference proteome</keyword>
<dbReference type="InterPro" id="IPR036291">
    <property type="entry name" value="NAD(P)-bd_dom_sf"/>
</dbReference>
<evidence type="ECO:0000313" key="3">
    <source>
        <dbReference type="Proteomes" id="UP000741863"/>
    </source>
</evidence>
<dbReference type="InterPro" id="IPR015878">
    <property type="entry name" value="Ado_hCys_hydrolase_NAD-bd"/>
</dbReference>
<accession>A0ABS2PC05</accession>
<dbReference type="InterPro" id="IPR006140">
    <property type="entry name" value="D-isomer_DH_NAD-bd"/>
</dbReference>
<dbReference type="Pfam" id="PF02826">
    <property type="entry name" value="2-Hacid_dh_C"/>
    <property type="match status" value="1"/>
</dbReference>
<dbReference type="EMBL" id="JAFBEC010000004">
    <property type="protein sequence ID" value="MBM7632641.1"/>
    <property type="molecule type" value="Genomic_DNA"/>
</dbReference>
<reference evidence="2 3" key="1">
    <citation type="submission" date="2021-01" db="EMBL/GenBank/DDBJ databases">
        <title>Genomic Encyclopedia of Type Strains, Phase IV (KMG-IV): sequencing the most valuable type-strain genomes for metagenomic binning, comparative biology and taxonomic classification.</title>
        <authorList>
            <person name="Goeker M."/>
        </authorList>
    </citation>
    <scope>NUCLEOTIDE SEQUENCE [LARGE SCALE GENOMIC DNA]</scope>
    <source>
        <strain evidence="2 3">DSM 25540</strain>
    </source>
</reference>
<evidence type="ECO:0000313" key="2">
    <source>
        <dbReference type="EMBL" id="MBM7632641.1"/>
    </source>
</evidence>
<sequence length="288" mass="31405">MLHVAILGGDRRFLALIGTLSAYVDTLYTVGFDESADNVNVVRSSLENIPFEQLSAVIVPVQGIGDDGSIDVLNGRSEQLSTTHVERTNKDCIWITGVRTDFLQKIKDRKVMSFLDREDVAILNSIPTAEGCLQLAIEKTDHTIHGSQVCVFGYGRCGQTIADVFKGVGANVTVTTMVEKEEARAVQRGFQTLLFAEFEQSLASFDIVINTIPAHVFTPNVLQQLKPSAFLLDISSKPGAFLKEDVTSLSNIVMNVPGLPGRVAPRTAGEILGEATRKILEKEFRHGS</sequence>
<protein>
    <submittedName>
        <fullName evidence="2">Dipicolinate synthase subunit A</fullName>
    </submittedName>
</protein>
<organism evidence="2 3">
    <name type="scientific">Geomicrobium sediminis</name>
    <dbReference type="NCBI Taxonomy" id="1347788"/>
    <lineage>
        <taxon>Bacteria</taxon>
        <taxon>Bacillati</taxon>
        <taxon>Bacillota</taxon>
        <taxon>Bacilli</taxon>
        <taxon>Bacillales</taxon>
        <taxon>Geomicrobium</taxon>
    </lineage>
</organism>
<dbReference type="Pfam" id="PF16924">
    <property type="entry name" value="DpaA_N"/>
    <property type="match status" value="1"/>
</dbReference>
<dbReference type="Proteomes" id="UP000741863">
    <property type="component" value="Unassembled WGS sequence"/>
</dbReference>
<dbReference type="SUPFAM" id="SSF51735">
    <property type="entry name" value="NAD(P)-binding Rossmann-fold domains"/>
    <property type="match status" value="1"/>
</dbReference>
<dbReference type="SMART" id="SM00997">
    <property type="entry name" value="AdoHcyase_NAD"/>
    <property type="match status" value="1"/>
</dbReference>
<dbReference type="RefSeq" id="WP_239575384.1">
    <property type="nucleotide sequence ID" value="NZ_JAFBEC010000004.1"/>
</dbReference>
<feature type="domain" description="S-adenosyl-L-homocysteine hydrolase NAD binding" evidence="1">
    <location>
        <begin position="124"/>
        <end position="271"/>
    </location>
</feature>
<dbReference type="InterPro" id="IPR031629">
    <property type="entry name" value="DpaA_N"/>
</dbReference>
<gene>
    <name evidence="2" type="ORF">JOD17_001735</name>
</gene>
<proteinExistence type="predicted"/>
<name>A0ABS2PC05_9BACL</name>